<dbReference type="GO" id="GO:0005737">
    <property type="term" value="C:cytoplasm"/>
    <property type="evidence" value="ECO:0007669"/>
    <property type="project" value="UniProtKB-ARBA"/>
</dbReference>
<organism evidence="9 10">
    <name type="scientific">Micavibrio aeruginosavorus</name>
    <dbReference type="NCBI Taxonomy" id="349221"/>
    <lineage>
        <taxon>Bacteria</taxon>
        <taxon>Pseudomonadati</taxon>
        <taxon>Bdellovibrionota</taxon>
        <taxon>Bdellovibrionia</taxon>
        <taxon>Bdellovibrionales</taxon>
        <taxon>Pseudobdellovibrionaceae</taxon>
        <taxon>Micavibrio</taxon>
    </lineage>
</organism>
<sequence>MQVPMVICGYKRSPFHFANKGALAKVRPDDMAAAVIKALLDETKANTAEIEDLLMGCAFPEAEQGFNLAKIVAQIIGLPVSVAGATVNRFCGSSMTTIQMAAGYAQMGAGELFIASGVESMTRIPMGGFNPMPNPALGQSYPAAYMGMGETAENLAKKYSIDRAAQEKFSYESHMKAAKAAADGKFDAEIVAIGDVKTDGTIRPETTLEGLAGLKLAIDQNGTVTAGTASPLTDGAAATLVATEEYAKKNGLPILARIKSVSVAGCGAEIMGIGPVPATQKALARAGLTLKDIEIVELNEAFAAQSLSVIKELGVDPSIVNIDGGAIALGHPLGASGARITGKLASLLQREKKKYGLATMCIGGGQGVAVILERV</sequence>
<dbReference type="InterPro" id="IPR020616">
    <property type="entry name" value="Thiolase_N"/>
</dbReference>
<feature type="active site" description="Acyl-thioester intermediate" evidence="5">
    <location>
        <position position="91"/>
    </location>
</feature>
<dbReference type="EMBL" id="QFOT01000020">
    <property type="protein sequence ID" value="PZP56611.1"/>
    <property type="molecule type" value="Genomic_DNA"/>
</dbReference>
<dbReference type="EC" id="2.3.1.16" evidence="4"/>
<feature type="active site" description="Proton acceptor" evidence="5">
    <location>
        <position position="331"/>
    </location>
</feature>
<feature type="domain" description="Thiolase N-terminal" evidence="7">
    <location>
        <begin position="6"/>
        <end position="245"/>
    </location>
</feature>
<dbReference type="InterPro" id="IPR020613">
    <property type="entry name" value="Thiolase_CS"/>
</dbReference>
<dbReference type="FunFam" id="3.40.47.10:FF:000010">
    <property type="entry name" value="Acetyl-CoA acetyltransferase (Thiolase)"/>
    <property type="match status" value="1"/>
</dbReference>
<dbReference type="InterPro" id="IPR016039">
    <property type="entry name" value="Thiolase-like"/>
</dbReference>
<gene>
    <name evidence="9" type="ORF">DI586_03090</name>
</gene>
<comment type="caution">
    <text evidence="9">The sequence shown here is derived from an EMBL/GenBank/DDBJ whole genome shotgun (WGS) entry which is preliminary data.</text>
</comment>
<dbReference type="Pfam" id="PF00108">
    <property type="entry name" value="Thiolase_N"/>
    <property type="match status" value="1"/>
</dbReference>
<evidence type="ECO:0000256" key="3">
    <source>
        <dbReference type="ARBA" id="ARBA00023315"/>
    </source>
</evidence>
<evidence type="ECO:0000259" key="8">
    <source>
        <dbReference type="Pfam" id="PF02803"/>
    </source>
</evidence>
<dbReference type="PANTHER" id="PTHR43853">
    <property type="entry name" value="3-KETOACYL-COA THIOLASE, PEROXISOMAL"/>
    <property type="match status" value="1"/>
</dbReference>
<dbReference type="AlphaFoldDB" id="A0A2W5FKZ4"/>
<dbReference type="PROSITE" id="PS00099">
    <property type="entry name" value="THIOLASE_3"/>
    <property type="match status" value="1"/>
</dbReference>
<dbReference type="PROSITE" id="PS00737">
    <property type="entry name" value="THIOLASE_2"/>
    <property type="match status" value="1"/>
</dbReference>
<evidence type="ECO:0000259" key="7">
    <source>
        <dbReference type="Pfam" id="PF00108"/>
    </source>
</evidence>
<dbReference type="Pfam" id="PF02803">
    <property type="entry name" value="Thiolase_C"/>
    <property type="match status" value="1"/>
</dbReference>
<name>A0A2W5FKZ4_9BACT</name>
<dbReference type="CDD" id="cd00751">
    <property type="entry name" value="thiolase"/>
    <property type="match status" value="1"/>
</dbReference>
<evidence type="ECO:0000256" key="5">
    <source>
        <dbReference type="PIRSR" id="PIRSR000429-1"/>
    </source>
</evidence>
<evidence type="ECO:0000256" key="1">
    <source>
        <dbReference type="ARBA" id="ARBA00010982"/>
    </source>
</evidence>
<proteinExistence type="inferred from homology"/>
<keyword evidence="3 6" id="KW-0012">Acyltransferase</keyword>
<accession>A0A2W5FKZ4</accession>
<evidence type="ECO:0000313" key="9">
    <source>
        <dbReference type="EMBL" id="PZP56611.1"/>
    </source>
</evidence>
<comment type="similarity">
    <text evidence="1 6">Belongs to the thiolase-like superfamily. Thiolase family.</text>
</comment>
<dbReference type="InterPro" id="IPR050215">
    <property type="entry name" value="Thiolase-like_sf_Thiolase"/>
</dbReference>
<dbReference type="GO" id="GO:0006635">
    <property type="term" value="P:fatty acid beta-oxidation"/>
    <property type="evidence" value="ECO:0007669"/>
    <property type="project" value="TreeGrafter"/>
</dbReference>
<feature type="domain" description="Thiolase C-terminal" evidence="8">
    <location>
        <begin position="253"/>
        <end position="374"/>
    </location>
</feature>
<evidence type="ECO:0000256" key="2">
    <source>
        <dbReference type="ARBA" id="ARBA00022679"/>
    </source>
</evidence>
<evidence type="ECO:0000256" key="6">
    <source>
        <dbReference type="RuleBase" id="RU003557"/>
    </source>
</evidence>
<reference evidence="9 10" key="1">
    <citation type="submission" date="2017-08" db="EMBL/GenBank/DDBJ databases">
        <title>Infants hospitalized years apart are colonized by the same room-sourced microbial strains.</title>
        <authorList>
            <person name="Brooks B."/>
            <person name="Olm M.R."/>
            <person name="Firek B.A."/>
            <person name="Baker R."/>
            <person name="Thomas B.C."/>
            <person name="Morowitz M.J."/>
            <person name="Banfield J.F."/>
        </authorList>
    </citation>
    <scope>NUCLEOTIDE SEQUENCE [LARGE SCALE GENOMIC DNA]</scope>
    <source>
        <strain evidence="9">S2_006_000_R2_64</strain>
    </source>
</reference>
<dbReference type="PANTHER" id="PTHR43853:SF21">
    <property type="entry name" value="STEROID 3-KETOACYL-COA THIOLASE"/>
    <property type="match status" value="1"/>
</dbReference>
<dbReference type="GO" id="GO:0003988">
    <property type="term" value="F:acetyl-CoA C-acyltransferase activity"/>
    <property type="evidence" value="ECO:0007669"/>
    <property type="project" value="UniProtKB-EC"/>
</dbReference>
<feature type="active site" description="Proton acceptor" evidence="5">
    <location>
        <position position="361"/>
    </location>
</feature>
<dbReference type="Proteomes" id="UP000249739">
    <property type="component" value="Unassembled WGS sequence"/>
</dbReference>
<dbReference type="GO" id="GO:0010124">
    <property type="term" value="P:phenylacetate catabolic process"/>
    <property type="evidence" value="ECO:0007669"/>
    <property type="project" value="TreeGrafter"/>
</dbReference>
<protein>
    <recommendedName>
        <fullName evidence="4">acetyl-CoA C-acyltransferase</fullName>
        <ecNumber evidence="4">2.3.1.16</ecNumber>
    </recommendedName>
</protein>
<dbReference type="Gene3D" id="3.40.47.10">
    <property type="match status" value="2"/>
</dbReference>
<dbReference type="PIRSF" id="PIRSF000429">
    <property type="entry name" value="Ac-CoA_Ac_transf"/>
    <property type="match status" value="1"/>
</dbReference>
<dbReference type="InterPro" id="IPR002155">
    <property type="entry name" value="Thiolase"/>
</dbReference>
<evidence type="ECO:0000256" key="4">
    <source>
        <dbReference type="ARBA" id="ARBA00024073"/>
    </source>
</evidence>
<dbReference type="SUPFAM" id="SSF53901">
    <property type="entry name" value="Thiolase-like"/>
    <property type="match status" value="2"/>
</dbReference>
<dbReference type="NCBIfam" id="TIGR01930">
    <property type="entry name" value="AcCoA-C-Actrans"/>
    <property type="match status" value="1"/>
</dbReference>
<keyword evidence="2 6" id="KW-0808">Transferase</keyword>
<dbReference type="InterPro" id="IPR020610">
    <property type="entry name" value="Thiolase_AS"/>
</dbReference>
<dbReference type="InterPro" id="IPR020617">
    <property type="entry name" value="Thiolase_C"/>
</dbReference>
<evidence type="ECO:0000313" key="10">
    <source>
        <dbReference type="Proteomes" id="UP000249739"/>
    </source>
</evidence>